<reference evidence="2 3" key="1">
    <citation type="submission" date="2024-09" db="EMBL/GenBank/DDBJ databases">
        <title>The Natural Products Discovery Center: Release of the First 8490 Sequenced Strains for Exploring Actinobacteria Biosynthetic Diversity.</title>
        <authorList>
            <person name="Kalkreuter E."/>
            <person name="Kautsar S.A."/>
            <person name="Yang D."/>
            <person name="Bader C.D."/>
            <person name="Teijaro C.N."/>
            <person name="Fluegel L."/>
            <person name="Davis C.M."/>
            <person name="Simpson J.R."/>
            <person name="Lauterbach L."/>
            <person name="Steele A.D."/>
            <person name="Gui C."/>
            <person name="Meng S."/>
            <person name="Li G."/>
            <person name="Viehrig K."/>
            <person name="Ye F."/>
            <person name="Su P."/>
            <person name="Kiefer A.F."/>
            <person name="Nichols A."/>
            <person name="Cepeda A.J."/>
            <person name="Yan W."/>
            <person name="Fan B."/>
            <person name="Jiang Y."/>
            <person name="Adhikari A."/>
            <person name="Zheng C.-J."/>
            <person name="Schuster L."/>
            <person name="Cowan T.M."/>
            <person name="Smanski M.J."/>
            <person name="Chevrette M.G."/>
            <person name="De Carvalho L.P.S."/>
            <person name="Shen B."/>
        </authorList>
    </citation>
    <scope>NUCLEOTIDE SEQUENCE [LARGE SCALE GENOMIC DNA]</scope>
    <source>
        <strain evidence="2 3">NPDC056472</strain>
    </source>
</reference>
<evidence type="ECO:0000313" key="2">
    <source>
        <dbReference type="EMBL" id="MFE5985767.1"/>
    </source>
</evidence>
<accession>A0ABW6J8V2</accession>
<protein>
    <submittedName>
        <fullName evidence="2">Uncharacterized protein</fullName>
    </submittedName>
</protein>
<keyword evidence="3" id="KW-1185">Reference proteome</keyword>
<feature type="compositionally biased region" description="Basic and acidic residues" evidence="1">
    <location>
        <begin position="54"/>
        <end position="119"/>
    </location>
</feature>
<comment type="caution">
    <text evidence="2">The sequence shown here is derived from an EMBL/GenBank/DDBJ whole genome shotgun (WGS) entry which is preliminary data.</text>
</comment>
<name>A0ABW6J8V2_STRWE</name>
<proteinExistence type="predicted"/>
<evidence type="ECO:0000313" key="3">
    <source>
        <dbReference type="Proteomes" id="UP001600424"/>
    </source>
</evidence>
<feature type="compositionally biased region" description="Low complexity" evidence="1">
    <location>
        <begin position="144"/>
        <end position="163"/>
    </location>
</feature>
<dbReference type="Proteomes" id="UP001600424">
    <property type="component" value="Unassembled WGS sequence"/>
</dbReference>
<feature type="compositionally biased region" description="Low complexity" evidence="1">
    <location>
        <begin position="29"/>
        <end position="38"/>
    </location>
</feature>
<feature type="region of interest" description="Disordered" evidence="1">
    <location>
        <begin position="1"/>
        <end position="172"/>
    </location>
</feature>
<dbReference type="EMBL" id="JBHTRV010000064">
    <property type="protein sequence ID" value="MFE5985767.1"/>
    <property type="molecule type" value="Genomic_DNA"/>
</dbReference>
<dbReference type="RefSeq" id="WP_386256618.1">
    <property type="nucleotide sequence ID" value="NZ_JBHTRV010000064.1"/>
</dbReference>
<sequence length="249" mass="27315">MQHRTPRPTGDDDLSTADIAGPRDHGAEATDTASDTASEPPPIYPGESTGLPDAADRTDEGTRDEETGTDRTREGVAEPDRRPRDDTAETRDDSAEDRLTRDDDTGTDRTRDDVDRPRGDTAGTDRGLGDTAGAEQTRSDDAGTGRTDAADSSDTSDADGSSRLLSSEDEQDFRGRWHEIQSLFVDDPREAVHSADGLVADVMRTLAATFADHRQDLEGQWNKGEDVDTESLRMALRQYRTFFNRLLTR</sequence>
<gene>
    <name evidence="2" type="ORF">ACFQ63_39615</name>
</gene>
<evidence type="ECO:0000256" key="1">
    <source>
        <dbReference type="SAM" id="MobiDB-lite"/>
    </source>
</evidence>
<organism evidence="2 3">
    <name type="scientific">Streptomyces wedmorensis</name>
    <dbReference type="NCBI Taxonomy" id="43759"/>
    <lineage>
        <taxon>Bacteria</taxon>
        <taxon>Bacillati</taxon>
        <taxon>Actinomycetota</taxon>
        <taxon>Actinomycetes</taxon>
        <taxon>Kitasatosporales</taxon>
        <taxon>Streptomycetaceae</taxon>
        <taxon>Streptomyces</taxon>
    </lineage>
</organism>